<dbReference type="InterPro" id="IPR005186">
    <property type="entry name" value="FlaG"/>
</dbReference>
<dbReference type="InterPro" id="IPR035924">
    <property type="entry name" value="FlaG-like_sf"/>
</dbReference>
<dbReference type="PANTHER" id="PTHR37166">
    <property type="entry name" value="PROTEIN FLAG"/>
    <property type="match status" value="1"/>
</dbReference>
<evidence type="ECO:0000313" key="1">
    <source>
        <dbReference type="EMBL" id="HGU32445.1"/>
    </source>
</evidence>
<accession>A0A7C4MQ67</accession>
<reference evidence="1" key="1">
    <citation type="journal article" date="2020" name="mSystems">
        <title>Genome- and Community-Level Interaction Insights into Carbon Utilization and Element Cycling Functions of Hydrothermarchaeota in Hydrothermal Sediment.</title>
        <authorList>
            <person name="Zhou Z."/>
            <person name="Liu Y."/>
            <person name="Xu W."/>
            <person name="Pan J."/>
            <person name="Luo Z.H."/>
            <person name="Li M."/>
        </authorList>
    </citation>
    <scope>NUCLEOTIDE SEQUENCE [LARGE SCALE GENOMIC DNA]</scope>
    <source>
        <strain evidence="1">SpSt-477</strain>
    </source>
</reference>
<dbReference type="EMBL" id="DSUH01000142">
    <property type="protein sequence ID" value="HGU32445.1"/>
    <property type="molecule type" value="Genomic_DNA"/>
</dbReference>
<proteinExistence type="predicted"/>
<dbReference type="Pfam" id="PF03646">
    <property type="entry name" value="FlaG"/>
    <property type="match status" value="1"/>
</dbReference>
<sequence>MDSIQVTRTQRHQTGFTDVTTQHIPPGWTQAQEKVKPVEKTAAIQALDQNRKQPEKDGEIIQQLLGKLEKNLDKLQTVGLQFTQHKETGRTVIRVVEEKTGKVIREIPPESFLDVVAKLDQMVGILFDERV</sequence>
<dbReference type="SUPFAM" id="SSF160214">
    <property type="entry name" value="FlaG-like"/>
    <property type="match status" value="1"/>
</dbReference>
<dbReference type="PANTHER" id="PTHR37166:SF1">
    <property type="entry name" value="PROTEIN FLAG"/>
    <property type="match status" value="1"/>
</dbReference>
<keyword evidence="1" id="KW-0966">Cell projection</keyword>
<gene>
    <name evidence="1" type="ORF">ENS29_06270</name>
</gene>
<dbReference type="Gene3D" id="3.30.160.170">
    <property type="entry name" value="FlaG-like"/>
    <property type="match status" value="1"/>
</dbReference>
<comment type="caution">
    <text evidence="1">The sequence shown here is derived from an EMBL/GenBank/DDBJ whole genome shotgun (WGS) entry which is preliminary data.</text>
</comment>
<keyword evidence="1" id="KW-0282">Flagellum</keyword>
<keyword evidence="1" id="KW-0969">Cilium</keyword>
<organism evidence="1">
    <name type="scientific">Desulfatirhabdium butyrativorans</name>
    <dbReference type="NCBI Taxonomy" id="340467"/>
    <lineage>
        <taxon>Bacteria</taxon>
        <taxon>Pseudomonadati</taxon>
        <taxon>Thermodesulfobacteriota</taxon>
        <taxon>Desulfobacteria</taxon>
        <taxon>Desulfobacterales</taxon>
        <taxon>Desulfatirhabdiaceae</taxon>
        <taxon>Desulfatirhabdium</taxon>
    </lineage>
</organism>
<name>A0A7C4MQ67_9BACT</name>
<dbReference type="AlphaFoldDB" id="A0A7C4MQ67"/>
<protein>
    <submittedName>
        <fullName evidence="1">Flagellar protein FlaG</fullName>
    </submittedName>
</protein>